<keyword evidence="3" id="KW-0175">Coiled coil</keyword>
<dbReference type="InterPro" id="IPR051465">
    <property type="entry name" value="Cell_Envelope_Struct_Comp"/>
</dbReference>
<accession>A0ABV1J492</accession>
<dbReference type="InterPro" id="IPR001119">
    <property type="entry name" value="SLH_dom"/>
</dbReference>
<feature type="compositionally biased region" description="Polar residues" evidence="4">
    <location>
        <begin position="2002"/>
        <end position="2011"/>
    </location>
</feature>
<evidence type="ECO:0000313" key="8">
    <source>
        <dbReference type="EMBL" id="MEQ3353001.1"/>
    </source>
</evidence>
<dbReference type="InterPro" id="IPR006635">
    <property type="entry name" value="NEAT_dom"/>
</dbReference>
<dbReference type="Pfam" id="PF05031">
    <property type="entry name" value="NEAT"/>
    <property type="match status" value="1"/>
</dbReference>
<comment type="subcellular location">
    <subcellularLocation>
        <location evidence="1">Cell envelope</location>
    </subcellularLocation>
</comment>
<dbReference type="PROSITE" id="PS51272">
    <property type="entry name" value="SLH"/>
    <property type="match status" value="3"/>
</dbReference>
<evidence type="ECO:0000256" key="1">
    <source>
        <dbReference type="ARBA" id="ARBA00004196"/>
    </source>
</evidence>
<feature type="signal peptide" evidence="5">
    <location>
        <begin position="1"/>
        <end position="25"/>
    </location>
</feature>
<sequence length="2195" mass="243145">MKRRQKISLAMALLTVMGSAQPIFAFTPAKEETKKAIVSKADAILTNPAIQKHLLGTDYLAPKHNSTYTPGIDLGDYEDVEGKGKLYSKDSYILTPDQIIETPWYEIYNLVARAKGSINSLDEAKAQRLLGELDTILQIYALNSDTKLKEDGDYQGNYKLVDVQLVDSDGQTNIYKDLGTEKADVKDLFQEMEVTKWGNELEVLFVANKNKVSKINSMVMKSVAGKEIRVSLGSGDPQDPTKTNLVAIPIPAELDGSQLVVESMSYVDNQGATKRTGPFGIKIDYNTMTKSADNYSRYEKKTKTRIKYWIKRGEILIGKYLDADVPKDQERIKTVRKSIEKLNQLRNSETPSMTEALNIAQPIYEIENTFTLLEILNERIYEAMDDLDSGTIYNDKKYTKESLEAFRNYLEKTEQEAGDMDVPELVSKISEVQTASQNNILKYNTEALQKLVDQAEKYKAEYYEEESFAKFNVVKIQAKKWIKDNATYSPSLDETQDHIRALERAINELQAKPGVQPPEIKEDEPDRQGKAMYTIPATCKDPAIQKCLAGPVKYIPSEKKYIFSFKKDGDNFVAGIDYYDGNFSVKPGNVLKTSETIDDQPVVEEVAFVDPGTGLGVYTNIKYYDGNRMGIQDKNSVQFVLDTSKQELIGGEEDKPSTEPYDVTVEYQNQNGVGKTHMESLVSEKATYDPVQKTLTFYASPEMDGKKVKSYLENINYAPKGTYIPADITKKVEYGLVSEKADVDGVAAEKADVPMAFVLKYDIDSKEKIAVNTDVVIGHSDKQTQKTGDTIYLHVKGGKVKTTKEELKELQLALQNRISDLKTNHGMVSKILPEEIDVFDHVDRGGSEEKVVTKKVKINDAIKEALGRTETMDTKDPEKIKTCIKELDDLSLSILPWVSFINAVDGESQNLEKYKADTHFIQSTVEKAEKEWKEIKGKTTAAISREDIRTYSQTLTSLYDGLRLDPAPLEKLIKDGEEKIQSGKYQDAGVKALKETIDGYKEPDISYQPYPGGPKIDYKGNSNSKGAKAYLADIKAPKSTYEKDPSDTTQNGTNLDTSVYDSWVYRVDAGIKALKLKEAGDLSKAALEEAIEKAEKALEKNKSKEAKDTLRAAIAEAEKAKDFTEQDKIDEAVAKLNAAVKTYEASKDVFKTEALQAEIDKAKKLLDATKKEEEVNEKLAIAIQTAEKGLKADSQEKVDAALKALQAAVEEFQASPDRADPNVQIEATKTVNIQLYKENKDEPSMANSALWNQGKLTKENGKWYLEMQWVDMTAGEGNQVTGAITDLSYAVNGEMKKAQVLAKRDVTVGSNKYESPTRVKIEVAENQQFVPVKVSYKTSLGPQEHSPAARIAIDWQSATDGFNENTYKVDKGQLIDAVKLYEMLAKAAQGVNQDLINGLKTNLEKANAVIKNGDATIQEVKDVYSDLDKAGSAVKFADEIYRVHLTQLKANLNEFKGETGKYTAESLEKYETVITQGEKALKDAKTYDEIKAAYDAIKSIDDNLRYDTSALEAKVEKASAMMSGKYTQEGKDNLDVKIKDAKKWIREAKEKGIKAGYKALDLTKALDAAMKGMVAEGEAPEKADKTELKDLIRECEGMDLSKYTDESKTEFAKKLNEAKTVVSDDAATKEDVADALNDLKAAKEGLVEKQAPKEQVTVTFMSDKGTSPAAVTVDKDTVISAPAGFEENVSKVKEGEVTYVFKGWFDGNEKFDFSMPVNGNKTLTARWEQVEVPADQEAIYNVEFSWKKTNSYDDAMMGTVFKHPAQLIVKGNKAFFRVELQDASEGIYVTEMAYKGEALVPSKTTEVTVDGVTQTKPAAFDIPVDMNDVNKTFRLTVTVGAKGMPGKASADFVVDGGGKTSAQPAPQVDKKALNQLIAECDALDLSRYEEKGKSDFIAALKDAKAVSEKSTATKEDVELALTKLQQAKGALVQKKTPKPEEKPDTPKPDVKPDTPKPDVKPDTPKPDVKPDTPKPDVKPGHFGGRRHFSPAPSKPEGKQTEPGKSQKNTESPKAPEANFSDTVNHWAKEPINYVVSKGYFKGVGGNRFAPNDSITRADFVTVLGRMAAIDQSKFTKNVFKDVNGGYYAAYVNWAAERGIVQGVGNGKFDPNRPITREEMAVMMNNFLQVTNKKLAEKESKVFTDGGTIAPWAKEAVGAMAKKGIVKGMEDGSFRPQSGFTRAQVAQVLYNLDHNK</sequence>
<feature type="coiled-coil region" evidence="3">
    <location>
        <begin position="1152"/>
        <end position="1211"/>
    </location>
</feature>
<evidence type="ECO:0000259" key="6">
    <source>
        <dbReference type="PROSITE" id="PS50978"/>
    </source>
</evidence>
<feature type="domain" description="SLH" evidence="7">
    <location>
        <begin position="2014"/>
        <end position="2073"/>
    </location>
</feature>
<organism evidence="8 9">
    <name type="scientific">Aedoeadaptatus acetigenes</name>
    <dbReference type="NCBI Taxonomy" id="2981723"/>
    <lineage>
        <taxon>Bacteria</taxon>
        <taxon>Bacillati</taxon>
        <taxon>Bacillota</taxon>
        <taxon>Tissierellia</taxon>
        <taxon>Tissierellales</taxon>
        <taxon>Peptoniphilaceae</taxon>
        <taxon>Aedoeadaptatus</taxon>
    </lineage>
</organism>
<dbReference type="SUPFAM" id="SSF158911">
    <property type="entry name" value="NEAT domain-like"/>
    <property type="match status" value="2"/>
</dbReference>
<gene>
    <name evidence="8" type="ORF">AAA081_01615</name>
</gene>
<evidence type="ECO:0000256" key="2">
    <source>
        <dbReference type="ARBA" id="ARBA00022729"/>
    </source>
</evidence>
<name>A0ABV1J492_9FIRM</name>
<dbReference type="RefSeq" id="WP_349053404.1">
    <property type="nucleotide sequence ID" value="NZ_JBBNPS010000002.1"/>
</dbReference>
<feature type="domain" description="NEAT" evidence="6">
    <location>
        <begin position="1735"/>
        <end position="1870"/>
    </location>
</feature>
<feature type="chain" id="PRO_5046160644" evidence="5">
    <location>
        <begin position="26"/>
        <end position="2195"/>
    </location>
</feature>
<evidence type="ECO:0000313" key="9">
    <source>
        <dbReference type="Proteomes" id="UP001481872"/>
    </source>
</evidence>
<feature type="domain" description="NEAT" evidence="6">
    <location>
        <begin position="1224"/>
        <end position="1371"/>
    </location>
</feature>
<proteinExistence type="predicted"/>
<comment type="caution">
    <text evidence="8">The sequence shown here is derived from an EMBL/GenBank/DDBJ whole genome shotgun (WGS) entry which is preliminary data.</text>
</comment>
<dbReference type="Pfam" id="PF07554">
    <property type="entry name" value="FIVAR"/>
    <property type="match status" value="3"/>
</dbReference>
<feature type="domain" description="SLH" evidence="7">
    <location>
        <begin position="2139"/>
        <end position="2195"/>
    </location>
</feature>
<dbReference type="Gene3D" id="1.20.1270.90">
    <property type="entry name" value="AF1782-like"/>
    <property type="match status" value="2"/>
</dbReference>
<dbReference type="Pfam" id="PF00395">
    <property type="entry name" value="SLH"/>
    <property type="match status" value="3"/>
</dbReference>
<evidence type="ECO:0000256" key="5">
    <source>
        <dbReference type="SAM" id="SignalP"/>
    </source>
</evidence>
<evidence type="ECO:0000256" key="3">
    <source>
        <dbReference type="SAM" id="Coils"/>
    </source>
</evidence>
<dbReference type="PANTHER" id="PTHR43308:SF5">
    <property type="entry name" value="S-LAYER PROTEIN _ PEPTIDOGLYCAN ENDO-BETA-N-ACETYLGLUCOSAMINIDASE"/>
    <property type="match status" value="1"/>
</dbReference>
<feature type="region of interest" description="Disordered" evidence="4">
    <location>
        <begin position="1928"/>
        <end position="2023"/>
    </location>
</feature>
<dbReference type="InterPro" id="IPR037250">
    <property type="entry name" value="NEAT_dom_sf"/>
</dbReference>
<dbReference type="EMBL" id="JBBNPS010000002">
    <property type="protein sequence ID" value="MEQ3353001.1"/>
    <property type="molecule type" value="Genomic_DNA"/>
</dbReference>
<evidence type="ECO:0000259" key="7">
    <source>
        <dbReference type="PROSITE" id="PS51272"/>
    </source>
</evidence>
<protein>
    <submittedName>
        <fullName evidence="8">S-layer homology domain-containing protein</fullName>
    </submittedName>
</protein>
<keyword evidence="9" id="KW-1185">Reference proteome</keyword>
<reference evidence="8 9" key="1">
    <citation type="submission" date="2024-04" db="EMBL/GenBank/DDBJ databases">
        <title>Human intestinal bacterial collection.</title>
        <authorList>
            <person name="Pauvert C."/>
            <person name="Hitch T.C.A."/>
            <person name="Clavel T."/>
        </authorList>
    </citation>
    <scope>NUCLEOTIDE SEQUENCE [LARGE SCALE GENOMIC DNA]</scope>
    <source>
        <strain evidence="8 9">CLA-SR-H026</strain>
    </source>
</reference>
<dbReference type="CDD" id="cd06920">
    <property type="entry name" value="NEAT"/>
    <property type="match status" value="1"/>
</dbReference>
<dbReference type="PROSITE" id="PS50978">
    <property type="entry name" value="NEAT"/>
    <property type="match status" value="2"/>
</dbReference>
<dbReference type="Proteomes" id="UP001481872">
    <property type="component" value="Unassembled WGS sequence"/>
</dbReference>
<evidence type="ECO:0000256" key="4">
    <source>
        <dbReference type="SAM" id="MobiDB-lite"/>
    </source>
</evidence>
<dbReference type="Gene3D" id="2.60.40.1850">
    <property type="match status" value="2"/>
</dbReference>
<dbReference type="PANTHER" id="PTHR43308">
    <property type="entry name" value="OUTER MEMBRANE PROTEIN ALPHA-RELATED"/>
    <property type="match status" value="1"/>
</dbReference>
<feature type="coiled-coil region" evidence="3">
    <location>
        <begin position="1084"/>
        <end position="1127"/>
    </location>
</feature>
<feature type="domain" description="SLH" evidence="7">
    <location>
        <begin position="2074"/>
        <end position="2137"/>
    </location>
</feature>
<feature type="compositionally biased region" description="Basic and acidic residues" evidence="4">
    <location>
        <begin position="1937"/>
        <end position="1979"/>
    </location>
</feature>
<keyword evidence="2 5" id="KW-0732">Signal</keyword>